<reference evidence="14" key="1">
    <citation type="journal article" date="2015" name="Nat. Genet.">
        <title>The genome and transcriptome of the zoonotic hookworm Ancylostoma ceylanicum identify infection-specific gene families.</title>
        <authorList>
            <person name="Schwarz E.M."/>
            <person name="Hu Y."/>
            <person name="Antoshechkin I."/>
            <person name="Miller M.M."/>
            <person name="Sternberg P.W."/>
            <person name="Aroian R.V."/>
        </authorList>
    </citation>
    <scope>NUCLEOTIDE SEQUENCE</scope>
    <source>
        <strain evidence="14">HY135</strain>
    </source>
</reference>
<keyword evidence="4 9" id="KW-0479">Metal-binding</keyword>
<keyword evidence="14" id="KW-1185">Reference proteome</keyword>
<comment type="similarity">
    <text evidence="1">Belongs to the peptidase M1 family.</text>
</comment>
<dbReference type="STRING" id="53326.A0A016S681"/>
<evidence type="ECO:0000256" key="10">
    <source>
        <dbReference type="PIRSR" id="PIRSR634016-4"/>
    </source>
</evidence>
<keyword evidence="5" id="KW-0378">Hydrolase</keyword>
<evidence type="ECO:0000313" key="13">
    <source>
        <dbReference type="EMBL" id="EYB86170.1"/>
    </source>
</evidence>
<dbReference type="GO" id="GO:0005615">
    <property type="term" value="C:extracellular space"/>
    <property type="evidence" value="ECO:0007669"/>
    <property type="project" value="TreeGrafter"/>
</dbReference>
<evidence type="ECO:0000256" key="2">
    <source>
        <dbReference type="ARBA" id="ARBA00022438"/>
    </source>
</evidence>
<keyword evidence="6 9" id="KW-0862">Zinc</keyword>
<evidence type="ECO:0000313" key="14">
    <source>
        <dbReference type="Proteomes" id="UP000024635"/>
    </source>
</evidence>
<feature type="domain" description="Peptidase M1 membrane alanine aminopeptidase" evidence="12">
    <location>
        <begin position="280"/>
        <end position="480"/>
    </location>
</feature>
<comment type="cofactor">
    <cofactor evidence="9">
        <name>Zn(2+)</name>
        <dbReference type="ChEBI" id="CHEBI:29105"/>
    </cofactor>
    <text evidence="9">Binds 1 zinc ion per subunit.</text>
</comment>
<dbReference type="PRINTS" id="PR00756">
    <property type="entry name" value="ALADIPTASE"/>
</dbReference>
<dbReference type="InterPro" id="IPR034016">
    <property type="entry name" value="M1_APN-typ"/>
</dbReference>
<dbReference type="InterPro" id="IPR014782">
    <property type="entry name" value="Peptidase_M1_dom"/>
</dbReference>
<comment type="caution">
    <text evidence="13">The sequence shown here is derived from an EMBL/GenBank/DDBJ whole genome shotgun (WGS) entry which is preliminary data.</text>
</comment>
<feature type="binding site" evidence="9">
    <location>
        <position position="350"/>
    </location>
    <ligand>
        <name>Zn(2+)</name>
        <dbReference type="ChEBI" id="CHEBI:29105"/>
        <note>catalytic</note>
    </ligand>
</feature>
<feature type="binding site" evidence="9">
    <location>
        <position position="373"/>
    </location>
    <ligand>
        <name>Zn(2+)</name>
        <dbReference type="ChEBI" id="CHEBI:29105"/>
        <note>catalytic</note>
    </ligand>
</feature>
<feature type="active site" description="Proton acceptor" evidence="8">
    <location>
        <position position="351"/>
    </location>
</feature>
<feature type="site" description="Transition state stabilizer" evidence="10">
    <location>
        <position position="433"/>
    </location>
</feature>
<evidence type="ECO:0000256" key="7">
    <source>
        <dbReference type="ARBA" id="ARBA00023049"/>
    </source>
</evidence>
<dbReference type="InterPro" id="IPR050344">
    <property type="entry name" value="Peptidase_M1_aminopeptidases"/>
</dbReference>
<keyword evidence="7" id="KW-0482">Metalloprotease</keyword>
<keyword evidence="11" id="KW-0472">Membrane</keyword>
<feature type="transmembrane region" description="Helical" evidence="11">
    <location>
        <begin position="101"/>
        <end position="125"/>
    </location>
</feature>
<dbReference type="GO" id="GO:0006508">
    <property type="term" value="P:proteolysis"/>
    <property type="evidence" value="ECO:0007669"/>
    <property type="project" value="UniProtKB-KW"/>
</dbReference>
<evidence type="ECO:0000256" key="11">
    <source>
        <dbReference type="SAM" id="Phobius"/>
    </source>
</evidence>
<evidence type="ECO:0000256" key="5">
    <source>
        <dbReference type="ARBA" id="ARBA00022801"/>
    </source>
</evidence>
<keyword evidence="3" id="KW-0645">Protease</keyword>
<dbReference type="OrthoDB" id="10031169at2759"/>
<dbReference type="GO" id="GO:0008270">
    <property type="term" value="F:zinc ion binding"/>
    <property type="evidence" value="ECO:0007669"/>
    <property type="project" value="InterPro"/>
</dbReference>
<protein>
    <recommendedName>
        <fullName evidence="12">Peptidase M1 membrane alanine aminopeptidase domain-containing protein</fullName>
    </recommendedName>
</protein>
<accession>A0A016S681</accession>
<dbReference type="EMBL" id="JARK01001620">
    <property type="protein sequence ID" value="EYB86170.1"/>
    <property type="molecule type" value="Genomic_DNA"/>
</dbReference>
<dbReference type="PANTHER" id="PTHR11533:SF299">
    <property type="entry name" value="AMINOPEPTIDASE"/>
    <property type="match status" value="1"/>
</dbReference>
<dbReference type="InterPro" id="IPR001930">
    <property type="entry name" value="Peptidase_M1"/>
</dbReference>
<dbReference type="CDD" id="cd09601">
    <property type="entry name" value="M1_APN-Q_like"/>
    <property type="match status" value="1"/>
</dbReference>
<dbReference type="Pfam" id="PF01433">
    <property type="entry name" value="Peptidase_M1"/>
    <property type="match status" value="1"/>
</dbReference>
<dbReference type="GO" id="GO:0042277">
    <property type="term" value="F:peptide binding"/>
    <property type="evidence" value="ECO:0007669"/>
    <property type="project" value="TreeGrafter"/>
</dbReference>
<dbReference type="PANTHER" id="PTHR11533">
    <property type="entry name" value="PROTEASE M1 ZINC METALLOPROTEASE"/>
    <property type="match status" value="1"/>
</dbReference>
<dbReference type="GO" id="GO:0070006">
    <property type="term" value="F:metalloaminopeptidase activity"/>
    <property type="evidence" value="ECO:0007669"/>
    <property type="project" value="TreeGrafter"/>
</dbReference>
<dbReference type="GO" id="GO:0016020">
    <property type="term" value="C:membrane"/>
    <property type="evidence" value="ECO:0007669"/>
    <property type="project" value="TreeGrafter"/>
</dbReference>
<feature type="binding site" evidence="9">
    <location>
        <position position="354"/>
    </location>
    <ligand>
        <name>Zn(2+)</name>
        <dbReference type="ChEBI" id="CHEBI:29105"/>
        <note>catalytic</note>
    </ligand>
</feature>
<gene>
    <name evidence="13" type="primary">Acey_s0284.g1344</name>
    <name evidence="13" type="ORF">Y032_0284g1344</name>
</gene>
<evidence type="ECO:0000256" key="4">
    <source>
        <dbReference type="ARBA" id="ARBA00022723"/>
    </source>
</evidence>
<dbReference type="Proteomes" id="UP000024635">
    <property type="component" value="Unassembled WGS sequence"/>
</dbReference>
<keyword evidence="11" id="KW-0812">Transmembrane</keyword>
<proteinExistence type="inferred from homology"/>
<dbReference type="GO" id="GO:0043171">
    <property type="term" value="P:peptide catabolic process"/>
    <property type="evidence" value="ECO:0007669"/>
    <property type="project" value="TreeGrafter"/>
</dbReference>
<evidence type="ECO:0000256" key="3">
    <source>
        <dbReference type="ARBA" id="ARBA00022670"/>
    </source>
</evidence>
<dbReference type="GO" id="GO:0005737">
    <property type="term" value="C:cytoplasm"/>
    <property type="evidence" value="ECO:0007669"/>
    <property type="project" value="TreeGrafter"/>
</dbReference>
<dbReference type="FunFam" id="1.10.390.10:FF:000013">
    <property type="entry name" value="Aminopeptidase N"/>
    <property type="match status" value="1"/>
</dbReference>
<organism evidence="13 14">
    <name type="scientific">Ancylostoma ceylanicum</name>
    <dbReference type="NCBI Taxonomy" id="53326"/>
    <lineage>
        <taxon>Eukaryota</taxon>
        <taxon>Metazoa</taxon>
        <taxon>Ecdysozoa</taxon>
        <taxon>Nematoda</taxon>
        <taxon>Chromadorea</taxon>
        <taxon>Rhabditida</taxon>
        <taxon>Rhabditina</taxon>
        <taxon>Rhabditomorpha</taxon>
        <taxon>Strongyloidea</taxon>
        <taxon>Ancylostomatidae</taxon>
        <taxon>Ancylostomatinae</taxon>
        <taxon>Ancylostoma</taxon>
    </lineage>
</organism>
<dbReference type="SUPFAM" id="SSF55486">
    <property type="entry name" value="Metalloproteases ('zincins'), catalytic domain"/>
    <property type="match status" value="1"/>
</dbReference>
<sequence length="630" mass="72727">MRAGNASKTSTKRRLIVSVIREPEGQAVSSEIRTWDKTKTYHFIKKKHFTPKILRSGQVRNSPKASRNTCILMVRNLYGVPPSPAILATLEQYLHTKNIDIGTIITSINSNILIFLLFTALLFLVEAKNCLISWLRMRSEAPEMTFLEEAQPGECVALFGDRSETSSIIMEITRKNRATLPTCVSETVLFLLLRAKRQRALASRRALYEVRATSEGALFFSESNGDWIVSKFRPTPVLAPYLLAIFVSDFDYDEMYTRRGVRFRLWSSPYNKDTRQNGLKAAVMYMELFEEYFGVQDIVMKQDMVGVADFSEGAMENWGLMTFRDDIVPSNFGIVLHPETIHGGKATIAHELAHQWFGNMVTLKSWGELWLNEGFASYFERTKLYREVGSRLRRHDRDIEEALEADSYWSTRPLSATINSPSEVKETFDTISYRKGEAIITMAARLIDEQHFRRALNHYIKKFSNQTARGDDFWKALDETAAIGYEGPDGGTLKMWHFGSQWTKQIGFPLVTVMSLNSTTVEIRQEKYVKIPYVPVLRKHLVTDYGYKWDVPLLCQRGNGKIEFKWLRKEESLYINIGRGERPIVINVDRRGYFRQNYDAEGWEDMVRQLKEDHENQYCRPANCGFPDFH</sequence>
<evidence type="ECO:0000259" key="12">
    <source>
        <dbReference type="Pfam" id="PF01433"/>
    </source>
</evidence>
<dbReference type="Gene3D" id="1.10.390.10">
    <property type="entry name" value="Neutral Protease Domain 2"/>
    <property type="match status" value="1"/>
</dbReference>
<dbReference type="AlphaFoldDB" id="A0A016S681"/>
<evidence type="ECO:0000256" key="6">
    <source>
        <dbReference type="ARBA" id="ARBA00022833"/>
    </source>
</evidence>
<name>A0A016S681_9BILA</name>
<evidence type="ECO:0000256" key="1">
    <source>
        <dbReference type="ARBA" id="ARBA00010136"/>
    </source>
</evidence>
<evidence type="ECO:0000256" key="9">
    <source>
        <dbReference type="PIRSR" id="PIRSR634016-3"/>
    </source>
</evidence>
<dbReference type="Gene3D" id="2.60.40.1910">
    <property type="match status" value="1"/>
</dbReference>
<keyword evidence="2" id="KW-0031">Aminopeptidase</keyword>
<keyword evidence="11" id="KW-1133">Transmembrane helix</keyword>
<dbReference type="InterPro" id="IPR027268">
    <property type="entry name" value="Peptidase_M4/M1_CTD_sf"/>
</dbReference>
<evidence type="ECO:0000256" key="8">
    <source>
        <dbReference type="PIRSR" id="PIRSR634016-1"/>
    </source>
</evidence>